<dbReference type="EMBL" id="JACWMS010000004">
    <property type="protein sequence ID" value="MBD1321734.1"/>
    <property type="molecule type" value="Genomic_DNA"/>
</dbReference>
<evidence type="ECO:0000259" key="2">
    <source>
        <dbReference type="Pfam" id="PF04296"/>
    </source>
</evidence>
<reference evidence="3 4" key="1">
    <citation type="submission" date="2020-09" db="EMBL/GenBank/DDBJ databases">
        <title>Novel species in genus Gordonia.</title>
        <authorList>
            <person name="Zhang G."/>
        </authorList>
    </citation>
    <scope>NUCLEOTIDE SEQUENCE [LARGE SCALE GENOMIC DNA]</scope>
    <source>
        <strain evidence="3 4">ON-33</strain>
    </source>
</reference>
<evidence type="ECO:0000256" key="1">
    <source>
        <dbReference type="SAM" id="MobiDB-lite"/>
    </source>
</evidence>
<dbReference type="PANTHER" id="PTHR34215">
    <property type="entry name" value="BLL0784 PROTEIN"/>
    <property type="match status" value="1"/>
</dbReference>
<name>A0ABR7WIX7_9ACTN</name>
<evidence type="ECO:0000313" key="3">
    <source>
        <dbReference type="EMBL" id="MBD1321734.1"/>
    </source>
</evidence>
<protein>
    <submittedName>
        <fullName evidence="3">YlxR family protein</fullName>
    </submittedName>
</protein>
<dbReference type="SUPFAM" id="SSF64376">
    <property type="entry name" value="YlxR-like"/>
    <property type="match status" value="1"/>
</dbReference>
<keyword evidence="4" id="KW-1185">Reference proteome</keyword>
<proteinExistence type="predicted"/>
<dbReference type="Pfam" id="PF04296">
    <property type="entry name" value="YlxR"/>
    <property type="match status" value="1"/>
</dbReference>
<dbReference type="Proteomes" id="UP000602395">
    <property type="component" value="Unassembled WGS sequence"/>
</dbReference>
<comment type="caution">
    <text evidence="3">The sequence shown here is derived from an EMBL/GenBank/DDBJ whole genome shotgun (WGS) entry which is preliminary data.</text>
</comment>
<feature type="region of interest" description="Disordered" evidence="1">
    <location>
        <begin position="1"/>
        <end position="22"/>
    </location>
</feature>
<dbReference type="RefSeq" id="WP_164306803.1">
    <property type="nucleotide sequence ID" value="NZ_BAABAD010000002.1"/>
</dbReference>
<dbReference type="PANTHER" id="PTHR34215:SF1">
    <property type="entry name" value="YLXR DOMAIN-CONTAINING PROTEIN"/>
    <property type="match status" value="1"/>
</dbReference>
<dbReference type="InterPro" id="IPR037465">
    <property type="entry name" value="YlxR"/>
</dbReference>
<gene>
    <name evidence="3" type="ORF">IDF66_19320</name>
</gene>
<organism evidence="3 4">
    <name type="scientific">Gordonia hankookensis</name>
    <dbReference type="NCBI Taxonomy" id="589403"/>
    <lineage>
        <taxon>Bacteria</taxon>
        <taxon>Bacillati</taxon>
        <taxon>Actinomycetota</taxon>
        <taxon>Actinomycetes</taxon>
        <taxon>Mycobacteriales</taxon>
        <taxon>Gordoniaceae</taxon>
        <taxon>Gordonia</taxon>
    </lineage>
</organism>
<dbReference type="InterPro" id="IPR007393">
    <property type="entry name" value="YlxR_dom"/>
</dbReference>
<dbReference type="InterPro" id="IPR035931">
    <property type="entry name" value="YlxR-like_sf"/>
</dbReference>
<accession>A0ABR7WIX7</accession>
<evidence type="ECO:0000313" key="4">
    <source>
        <dbReference type="Proteomes" id="UP000602395"/>
    </source>
</evidence>
<sequence length="119" mass="12537">MVQRTLSTPAEDGAARDGSTIRGPVRTCVGCRQRAEATALVRIVARRGDGPPVTVVDLAKTMPGRGAWLHPRRDCLSAAVRRKAFPSALRAPGLTVAPDDLAEAIGGITEVDGLNGRNR</sequence>
<feature type="domain" description="YlxR" evidence="2">
    <location>
        <begin position="26"/>
        <end position="92"/>
    </location>
</feature>
<dbReference type="Gene3D" id="3.30.1230.10">
    <property type="entry name" value="YlxR-like"/>
    <property type="match status" value="1"/>
</dbReference>